<keyword evidence="2" id="KW-1185">Reference proteome</keyword>
<name>A0ABW2D2W8_9ACTN</name>
<dbReference type="InterPro" id="IPR007995">
    <property type="entry name" value="DUF742"/>
</dbReference>
<comment type="caution">
    <text evidence="1">The sequence shown here is derived from an EMBL/GenBank/DDBJ whole genome shotgun (WGS) entry which is preliminary data.</text>
</comment>
<dbReference type="RefSeq" id="WP_160823185.1">
    <property type="nucleotide sequence ID" value="NZ_JBHSXS010000077.1"/>
</dbReference>
<reference evidence="2" key="1">
    <citation type="journal article" date="2019" name="Int. J. Syst. Evol. Microbiol.">
        <title>The Global Catalogue of Microorganisms (GCM) 10K type strain sequencing project: providing services to taxonomists for standard genome sequencing and annotation.</title>
        <authorList>
            <consortium name="The Broad Institute Genomics Platform"/>
            <consortium name="The Broad Institute Genome Sequencing Center for Infectious Disease"/>
            <person name="Wu L."/>
            <person name="Ma J."/>
        </authorList>
    </citation>
    <scope>NUCLEOTIDE SEQUENCE [LARGE SCALE GENOMIC DNA]</scope>
    <source>
        <strain evidence="2">JCM 3369</strain>
    </source>
</reference>
<dbReference type="PANTHER" id="PTHR36221:SF1">
    <property type="entry name" value="DUF742 DOMAIN-CONTAINING PROTEIN"/>
    <property type="match status" value="1"/>
</dbReference>
<evidence type="ECO:0000313" key="1">
    <source>
        <dbReference type="EMBL" id="MFC6887256.1"/>
    </source>
</evidence>
<evidence type="ECO:0000313" key="2">
    <source>
        <dbReference type="Proteomes" id="UP001596380"/>
    </source>
</evidence>
<organism evidence="1 2">
    <name type="scientific">Actinomadura yumaensis</name>
    <dbReference type="NCBI Taxonomy" id="111807"/>
    <lineage>
        <taxon>Bacteria</taxon>
        <taxon>Bacillati</taxon>
        <taxon>Actinomycetota</taxon>
        <taxon>Actinomycetes</taxon>
        <taxon>Streptosporangiales</taxon>
        <taxon>Thermomonosporaceae</taxon>
        <taxon>Actinomadura</taxon>
    </lineage>
</organism>
<dbReference type="Proteomes" id="UP001596380">
    <property type="component" value="Unassembled WGS sequence"/>
</dbReference>
<dbReference type="SUPFAM" id="SSF46785">
    <property type="entry name" value="Winged helix' DNA-binding domain"/>
    <property type="match status" value="1"/>
</dbReference>
<accession>A0ABW2D2W8</accession>
<dbReference type="EMBL" id="JBHSXS010000077">
    <property type="protein sequence ID" value="MFC6887256.1"/>
    <property type="molecule type" value="Genomic_DNA"/>
</dbReference>
<sequence length="120" mass="12853">MAERPEEWWVDESAGPVVRPFAVARGRTRHASADFDLLAEVVSAGRGGARTPEDERILELCGAPLSVAELASDLALPLGVVRVLLGDLLDRGLILVRRAPEAPPVGRNVLKDVIDGLRAL</sequence>
<protein>
    <submittedName>
        <fullName evidence="1">DUF742 domain-containing protein</fullName>
    </submittedName>
</protein>
<dbReference type="Pfam" id="PF05331">
    <property type="entry name" value="DUF742"/>
    <property type="match status" value="1"/>
</dbReference>
<proteinExistence type="predicted"/>
<dbReference type="InterPro" id="IPR036390">
    <property type="entry name" value="WH_DNA-bd_sf"/>
</dbReference>
<gene>
    <name evidence="1" type="ORF">ACFQKB_46360</name>
</gene>
<dbReference type="PANTHER" id="PTHR36221">
    <property type="entry name" value="DUF742 DOMAIN-CONTAINING PROTEIN"/>
    <property type="match status" value="1"/>
</dbReference>